<dbReference type="PATRIC" id="fig|68170.10.peg.1725"/>
<accession>A0A0F0GH97</accession>
<keyword evidence="2" id="KW-1185">Reference proteome</keyword>
<comment type="caution">
    <text evidence="1">The sequence shown here is derived from an EMBL/GenBank/DDBJ whole genome shotgun (WGS) entry which is preliminary data.</text>
</comment>
<name>A0A0F0GH97_LENAE</name>
<evidence type="ECO:0000313" key="2">
    <source>
        <dbReference type="Proteomes" id="UP000033393"/>
    </source>
</evidence>
<evidence type="ECO:0000313" key="1">
    <source>
        <dbReference type="EMBL" id="KJK35228.1"/>
    </source>
</evidence>
<dbReference type="RefSeq" id="WP_052685553.1">
    <property type="nucleotide sequence ID" value="NZ_JYJG01000444.1"/>
</dbReference>
<gene>
    <name evidence="1" type="ORF">UK23_43075</name>
</gene>
<dbReference type="OrthoDB" id="5193241at2"/>
<dbReference type="EMBL" id="JYJG01000444">
    <property type="protein sequence ID" value="KJK35228.1"/>
    <property type="molecule type" value="Genomic_DNA"/>
</dbReference>
<organism evidence="1 2">
    <name type="scientific">Lentzea aerocolonigenes</name>
    <name type="common">Lechevalieria aerocolonigenes</name>
    <name type="synonym">Saccharothrix aerocolonigenes</name>
    <dbReference type="NCBI Taxonomy" id="68170"/>
    <lineage>
        <taxon>Bacteria</taxon>
        <taxon>Bacillati</taxon>
        <taxon>Actinomycetota</taxon>
        <taxon>Actinomycetes</taxon>
        <taxon>Pseudonocardiales</taxon>
        <taxon>Pseudonocardiaceae</taxon>
        <taxon>Lentzea</taxon>
    </lineage>
</organism>
<dbReference type="eggNOG" id="ENOG50330QX">
    <property type="taxonomic scope" value="Bacteria"/>
</dbReference>
<dbReference type="AlphaFoldDB" id="A0A0F0GH97"/>
<dbReference type="Proteomes" id="UP000033393">
    <property type="component" value="Unassembled WGS sequence"/>
</dbReference>
<protein>
    <submittedName>
        <fullName evidence="1">Uncharacterized protein</fullName>
    </submittedName>
</protein>
<dbReference type="STRING" id="68170.GCA_000974445_02166"/>
<reference evidence="1 2" key="1">
    <citation type="submission" date="2015-02" db="EMBL/GenBank/DDBJ databases">
        <authorList>
            <person name="Ju K.-S."/>
            <person name="Doroghazi J.R."/>
            <person name="Metcalf W."/>
        </authorList>
    </citation>
    <scope>NUCLEOTIDE SEQUENCE [LARGE SCALE GENOMIC DNA]</scope>
    <source>
        <strain evidence="1 2">NRRL B-16140</strain>
    </source>
</reference>
<proteinExistence type="predicted"/>
<sequence>MRHDWDSDEVLLDALRDALSTPSEEVPPEFVEAAKAAFTWRNIDEELLLITSYDSVLDDTLFARARSTATARQLVFDAHDVSLQVEVSAAGITGQLMPATGSVTLVTPSGDHETAAVDELGMFVMGMAPRGPVKFRFASGCTDWFIL</sequence>